<feature type="transmembrane region" description="Helical" evidence="10">
    <location>
        <begin position="230"/>
        <end position="248"/>
    </location>
</feature>
<keyword evidence="8" id="KW-0325">Glycoprotein</keyword>
<evidence type="ECO:0000256" key="10">
    <source>
        <dbReference type="SAM" id="Phobius"/>
    </source>
</evidence>
<sequence>MFKETSSLRNSLYVLYFTQSEGEDPSEANKSKKAIFLNNKMASLKVEASLLSGAYWRCRYCDKGSEKFLALQEPQHHLATQIETRYNDQCKNFNGHNLKVISMLRFPYMDFARLEEQDGKNWGAKIALKDSVDIRMLRTFAEHLNFTYEVREPVDRIWGKYPVEGRWPGIVGPMDREEADFSSVMAPTPSRLTAINHERLYPTDELVLISLKPHIQVDSLALVKPFPENVWAFILISVLVWSVFLWAIENLWAHLSSGHTLNIMDVLFYGFGILLEDTPTFKPTLASGTIMAGWWMMISLVMQSAYRSSLMAHLIVLEKSKPVETFGDLLKLSDWSWGIEPWMLSGAVGVYFQRTQDPVMQQMYQNLELIELEENLQRVEDGKHSFIAWRSPITVTVSSRYAEESRNPFYISRNGYPLLADFGWGFRKGAPFRRHFRQLMTRMMESGILDRWQKEVMDIRVRQNRKERASTPRKDDASSKLKNAQNEDSGRNIVLAMKHLQAAFYFFFCGHGVAFVIFVLELCIVKGKLLLKKQNDLMDL</sequence>
<dbReference type="InterPro" id="IPR052192">
    <property type="entry name" value="Insect_Ionotropic_Sensory_Rcpt"/>
</dbReference>
<dbReference type="Proteomes" id="UP001381693">
    <property type="component" value="Unassembled WGS sequence"/>
</dbReference>
<feature type="region of interest" description="Disordered" evidence="9">
    <location>
        <begin position="463"/>
        <end position="484"/>
    </location>
</feature>
<keyword evidence="6 10" id="KW-0472">Membrane</keyword>
<feature type="compositionally biased region" description="Basic and acidic residues" evidence="9">
    <location>
        <begin position="463"/>
        <end position="479"/>
    </location>
</feature>
<proteinExistence type="inferred from homology"/>
<evidence type="ECO:0000256" key="6">
    <source>
        <dbReference type="ARBA" id="ARBA00023136"/>
    </source>
</evidence>
<dbReference type="Gene3D" id="1.10.287.70">
    <property type="match status" value="1"/>
</dbReference>
<dbReference type="Gene3D" id="3.40.190.10">
    <property type="entry name" value="Periplasmic binding protein-like II"/>
    <property type="match status" value="1"/>
</dbReference>
<dbReference type="PANTHER" id="PTHR42643">
    <property type="entry name" value="IONOTROPIC RECEPTOR 20A-RELATED"/>
    <property type="match status" value="1"/>
</dbReference>
<evidence type="ECO:0000259" key="11">
    <source>
        <dbReference type="Pfam" id="PF00060"/>
    </source>
</evidence>
<evidence type="ECO:0000256" key="4">
    <source>
        <dbReference type="ARBA" id="ARBA00022692"/>
    </source>
</evidence>
<dbReference type="SUPFAM" id="SSF53850">
    <property type="entry name" value="Periplasmic binding protein-like II"/>
    <property type="match status" value="1"/>
</dbReference>
<evidence type="ECO:0000313" key="12">
    <source>
        <dbReference type="EMBL" id="KAK7074944.1"/>
    </source>
</evidence>
<reference evidence="12 13" key="1">
    <citation type="submission" date="2023-11" db="EMBL/GenBank/DDBJ databases">
        <title>Halocaridina rubra genome assembly.</title>
        <authorList>
            <person name="Smith C."/>
        </authorList>
    </citation>
    <scope>NUCLEOTIDE SEQUENCE [LARGE SCALE GENOMIC DNA]</scope>
    <source>
        <strain evidence="12">EP-1</strain>
        <tissue evidence="12">Whole</tissue>
    </source>
</reference>
<feature type="transmembrane region" description="Helical" evidence="10">
    <location>
        <begin position="254"/>
        <end position="275"/>
    </location>
</feature>
<comment type="subcellular location">
    <subcellularLocation>
        <location evidence="1">Cell membrane</location>
        <topology evidence="1">Multi-pass membrane protein</topology>
    </subcellularLocation>
</comment>
<accession>A0AAN8XAD1</accession>
<dbReference type="Pfam" id="PF00060">
    <property type="entry name" value="Lig_chan"/>
    <property type="match status" value="1"/>
</dbReference>
<evidence type="ECO:0000256" key="9">
    <source>
        <dbReference type="SAM" id="MobiDB-lite"/>
    </source>
</evidence>
<keyword evidence="13" id="KW-1185">Reference proteome</keyword>
<dbReference type="GO" id="GO:0015276">
    <property type="term" value="F:ligand-gated monoatomic ion channel activity"/>
    <property type="evidence" value="ECO:0007669"/>
    <property type="project" value="InterPro"/>
</dbReference>
<keyword evidence="7" id="KW-0675">Receptor</keyword>
<name>A0AAN8XAD1_HALRR</name>
<dbReference type="GO" id="GO:0050906">
    <property type="term" value="P:detection of stimulus involved in sensory perception"/>
    <property type="evidence" value="ECO:0007669"/>
    <property type="project" value="UniProtKB-ARBA"/>
</dbReference>
<comment type="caution">
    <text evidence="12">The sequence shown here is derived from an EMBL/GenBank/DDBJ whole genome shotgun (WGS) entry which is preliminary data.</text>
</comment>
<evidence type="ECO:0000256" key="7">
    <source>
        <dbReference type="ARBA" id="ARBA00023170"/>
    </source>
</evidence>
<dbReference type="InterPro" id="IPR001320">
    <property type="entry name" value="Iontro_rcpt_C"/>
</dbReference>
<organism evidence="12 13">
    <name type="scientific">Halocaridina rubra</name>
    <name type="common">Hawaiian red shrimp</name>
    <dbReference type="NCBI Taxonomy" id="373956"/>
    <lineage>
        <taxon>Eukaryota</taxon>
        <taxon>Metazoa</taxon>
        <taxon>Ecdysozoa</taxon>
        <taxon>Arthropoda</taxon>
        <taxon>Crustacea</taxon>
        <taxon>Multicrustacea</taxon>
        <taxon>Malacostraca</taxon>
        <taxon>Eumalacostraca</taxon>
        <taxon>Eucarida</taxon>
        <taxon>Decapoda</taxon>
        <taxon>Pleocyemata</taxon>
        <taxon>Caridea</taxon>
        <taxon>Atyoidea</taxon>
        <taxon>Atyidae</taxon>
        <taxon>Halocaridina</taxon>
    </lineage>
</organism>
<dbReference type="EMBL" id="JAXCGZ010011405">
    <property type="protein sequence ID" value="KAK7074944.1"/>
    <property type="molecule type" value="Genomic_DNA"/>
</dbReference>
<gene>
    <name evidence="12" type="ORF">SK128_004359</name>
</gene>
<keyword evidence="4 10" id="KW-0812">Transmembrane</keyword>
<dbReference type="GO" id="GO:0005886">
    <property type="term" value="C:plasma membrane"/>
    <property type="evidence" value="ECO:0007669"/>
    <property type="project" value="UniProtKB-SubCell"/>
</dbReference>
<keyword evidence="3" id="KW-1003">Cell membrane</keyword>
<evidence type="ECO:0000256" key="1">
    <source>
        <dbReference type="ARBA" id="ARBA00004651"/>
    </source>
</evidence>
<dbReference type="PANTHER" id="PTHR42643:SF38">
    <property type="entry name" value="IONOTROPIC RECEPTOR 100A"/>
    <property type="match status" value="1"/>
</dbReference>
<feature type="domain" description="Ionotropic glutamate receptor C-terminal" evidence="11">
    <location>
        <begin position="229"/>
        <end position="510"/>
    </location>
</feature>
<keyword evidence="5 10" id="KW-1133">Transmembrane helix</keyword>
<protein>
    <recommendedName>
        <fullName evidence="11">Ionotropic glutamate receptor C-terminal domain-containing protein</fullName>
    </recommendedName>
</protein>
<feature type="transmembrane region" description="Helical" evidence="10">
    <location>
        <begin position="287"/>
        <end position="306"/>
    </location>
</feature>
<evidence type="ECO:0000256" key="8">
    <source>
        <dbReference type="ARBA" id="ARBA00023180"/>
    </source>
</evidence>
<evidence type="ECO:0000256" key="2">
    <source>
        <dbReference type="ARBA" id="ARBA00008685"/>
    </source>
</evidence>
<comment type="similarity">
    <text evidence="2">Belongs to the glutamate-gated ion channel (TC 1.A.10.1) family.</text>
</comment>
<feature type="transmembrane region" description="Helical" evidence="10">
    <location>
        <begin position="502"/>
        <end position="525"/>
    </location>
</feature>
<dbReference type="AlphaFoldDB" id="A0AAN8XAD1"/>
<evidence type="ECO:0000256" key="3">
    <source>
        <dbReference type="ARBA" id="ARBA00022475"/>
    </source>
</evidence>
<evidence type="ECO:0000313" key="13">
    <source>
        <dbReference type="Proteomes" id="UP001381693"/>
    </source>
</evidence>
<evidence type="ECO:0000256" key="5">
    <source>
        <dbReference type="ARBA" id="ARBA00022989"/>
    </source>
</evidence>